<evidence type="ECO:0000313" key="10">
    <source>
        <dbReference type="Proteomes" id="UP000646152"/>
    </source>
</evidence>
<name>A0ABQ1IGK9_9GAMM</name>
<evidence type="ECO:0000259" key="8">
    <source>
        <dbReference type="Pfam" id="PF09115"/>
    </source>
</evidence>
<reference evidence="10" key="1">
    <citation type="journal article" date="2019" name="Int. J. Syst. Evol. Microbiol.">
        <title>The Global Catalogue of Microorganisms (GCM) 10K type strain sequencing project: providing services to taxonomists for standard genome sequencing and annotation.</title>
        <authorList>
            <consortium name="The Broad Institute Genomics Platform"/>
            <consortium name="The Broad Institute Genome Sequencing Center for Infectious Disease"/>
            <person name="Wu L."/>
            <person name="Ma J."/>
        </authorList>
    </citation>
    <scope>NUCLEOTIDE SEQUENCE [LARGE SCALE GENOMIC DNA]</scope>
    <source>
        <strain evidence="10">CGMCC 1.15923</strain>
    </source>
</reference>
<sequence>MYPWLKEQAQQLTRLIAQQQLGHALLLKGIDGLGKRELGRHLAQALLCQHTNIEAEVATLQATTAIPCGHCHACQLVLAGNHSDLHIIRTEQRSISVDTIRQLTQVLSESARLGHGKVAVIEQAEKMTEAAANALLKTLEEPAGQSSLLLISSQPERLLPTIRSRCQQWLLPVPDSSLVLGWLEEQGLAATGEQAILSALNVNQGSPLNTRDYLTAGTDQRRQQLLRQFAQLRQQPQLLTDIQAGLLEQAVHLLWLQLLLQDALQLALGLSSASLRLVDSESLCRGVSALGTAKLTQALGELVQLRRTLQTSTGRPVNAGLQLTQWLNDWLIN</sequence>
<dbReference type="Proteomes" id="UP000646152">
    <property type="component" value="Unassembled WGS sequence"/>
</dbReference>
<organism evidence="9 10">
    <name type="scientific">Oceanisphaera marina</name>
    <dbReference type="NCBI Taxonomy" id="2017550"/>
    <lineage>
        <taxon>Bacteria</taxon>
        <taxon>Pseudomonadati</taxon>
        <taxon>Pseudomonadota</taxon>
        <taxon>Gammaproteobacteria</taxon>
        <taxon>Aeromonadales</taxon>
        <taxon>Aeromonadaceae</taxon>
        <taxon>Oceanisphaera</taxon>
    </lineage>
</organism>
<keyword evidence="5" id="KW-0235">DNA replication</keyword>
<dbReference type="Gene3D" id="1.20.272.10">
    <property type="match status" value="1"/>
</dbReference>
<keyword evidence="10" id="KW-1185">Reference proteome</keyword>
<dbReference type="PANTHER" id="PTHR11669">
    <property type="entry name" value="REPLICATION FACTOR C / DNA POLYMERASE III GAMMA-TAU SUBUNIT"/>
    <property type="match status" value="1"/>
</dbReference>
<evidence type="ECO:0000256" key="2">
    <source>
        <dbReference type="ARBA" id="ARBA00014363"/>
    </source>
</evidence>
<proteinExistence type="predicted"/>
<dbReference type="SUPFAM" id="SSF52540">
    <property type="entry name" value="P-loop containing nucleoside triphosphate hydrolases"/>
    <property type="match status" value="1"/>
</dbReference>
<comment type="caution">
    <text evidence="9">The sequence shown here is derived from an EMBL/GenBank/DDBJ whole genome shotgun (WGS) entry which is preliminary data.</text>
</comment>
<dbReference type="RefSeq" id="WP_188628915.1">
    <property type="nucleotide sequence ID" value="NZ_BMKE01000005.1"/>
</dbReference>
<dbReference type="Pfam" id="PF09115">
    <property type="entry name" value="DNApol3-delta_C"/>
    <property type="match status" value="1"/>
</dbReference>
<dbReference type="InterPro" id="IPR050238">
    <property type="entry name" value="DNA_Rep/Repair_Clamp_Loader"/>
</dbReference>
<keyword evidence="4" id="KW-0548">Nucleotidyltransferase</keyword>
<protein>
    <recommendedName>
        <fullName evidence="2">DNA polymerase III subunit delta'</fullName>
        <ecNumber evidence="1">2.7.7.7</ecNumber>
    </recommendedName>
</protein>
<evidence type="ECO:0000313" key="9">
    <source>
        <dbReference type="EMBL" id="GGB38035.1"/>
    </source>
</evidence>
<gene>
    <name evidence="9" type="primary">holB</name>
    <name evidence="9" type="ORF">GCM10011502_09140</name>
</gene>
<dbReference type="NCBIfam" id="TIGR00678">
    <property type="entry name" value="holB"/>
    <property type="match status" value="1"/>
</dbReference>
<evidence type="ECO:0000256" key="5">
    <source>
        <dbReference type="ARBA" id="ARBA00022705"/>
    </source>
</evidence>
<evidence type="ECO:0000256" key="1">
    <source>
        <dbReference type="ARBA" id="ARBA00012417"/>
    </source>
</evidence>
<feature type="domain" description="DNA polymerase III delta subunit C-terminal" evidence="8">
    <location>
        <begin position="219"/>
        <end position="330"/>
    </location>
</feature>
<evidence type="ECO:0000256" key="7">
    <source>
        <dbReference type="ARBA" id="ARBA00049244"/>
    </source>
</evidence>
<dbReference type="Gene3D" id="3.40.50.300">
    <property type="entry name" value="P-loop containing nucleotide triphosphate hydrolases"/>
    <property type="match status" value="1"/>
</dbReference>
<accession>A0ABQ1IGK9</accession>
<comment type="catalytic activity">
    <reaction evidence="7">
        <text>DNA(n) + a 2'-deoxyribonucleoside 5'-triphosphate = DNA(n+1) + diphosphate</text>
        <dbReference type="Rhea" id="RHEA:22508"/>
        <dbReference type="Rhea" id="RHEA-COMP:17339"/>
        <dbReference type="Rhea" id="RHEA-COMP:17340"/>
        <dbReference type="ChEBI" id="CHEBI:33019"/>
        <dbReference type="ChEBI" id="CHEBI:61560"/>
        <dbReference type="ChEBI" id="CHEBI:173112"/>
        <dbReference type="EC" id="2.7.7.7"/>
    </reaction>
</comment>
<dbReference type="InterPro" id="IPR004622">
    <property type="entry name" value="DNA_pol_HolB"/>
</dbReference>
<dbReference type="EMBL" id="BMKE01000005">
    <property type="protein sequence ID" value="GGB38035.1"/>
    <property type="molecule type" value="Genomic_DNA"/>
</dbReference>
<evidence type="ECO:0000256" key="3">
    <source>
        <dbReference type="ARBA" id="ARBA00022679"/>
    </source>
</evidence>
<dbReference type="InterPro" id="IPR015199">
    <property type="entry name" value="DNA_pol_III_delta_C"/>
</dbReference>
<dbReference type="PANTHER" id="PTHR11669:SF8">
    <property type="entry name" value="DNA POLYMERASE III SUBUNIT DELTA"/>
    <property type="match status" value="1"/>
</dbReference>
<evidence type="ECO:0000256" key="6">
    <source>
        <dbReference type="ARBA" id="ARBA00022932"/>
    </source>
</evidence>
<evidence type="ECO:0000256" key="4">
    <source>
        <dbReference type="ARBA" id="ARBA00022695"/>
    </source>
</evidence>
<keyword evidence="6" id="KW-0239">DNA-directed DNA polymerase</keyword>
<keyword evidence="3" id="KW-0808">Transferase</keyword>
<dbReference type="Pfam" id="PF13177">
    <property type="entry name" value="DNA_pol3_delta2"/>
    <property type="match status" value="1"/>
</dbReference>
<dbReference type="InterPro" id="IPR027417">
    <property type="entry name" value="P-loop_NTPase"/>
</dbReference>
<dbReference type="EC" id="2.7.7.7" evidence="1"/>